<evidence type="ECO:0000313" key="1">
    <source>
        <dbReference type="EMBL" id="CUS43437.1"/>
    </source>
</evidence>
<dbReference type="AlphaFoldDB" id="A0A160TIA0"/>
<dbReference type="PRINTS" id="PR00081">
    <property type="entry name" value="GDHRDH"/>
</dbReference>
<dbReference type="Pfam" id="PF13561">
    <property type="entry name" value="adh_short_C2"/>
    <property type="match status" value="1"/>
</dbReference>
<gene>
    <name evidence="1" type="ORF">MGWOODY_Smn3788</name>
</gene>
<dbReference type="InterPro" id="IPR002347">
    <property type="entry name" value="SDR_fam"/>
</dbReference>
<dbReference type="InterPro" id="IPR051468">
    <property type="entry name" value="Fungal_SecMetab_SDRs"/>
</dbReference>
<name>A0A160TIA0_9ZZZZ</name>
<accession>A0A160TIA0</accession>
<sequence>MSGSAVVIGASGGIGGALHAALLDEGTFDTVHGFSRSRTGTDLTDEAGIAAAAALVAKGSAPSLVIVATGILHESDHAPEKTMQDLDPAWLARMFAVNTIGPALVAKHFLPLMPRTGRTVFAVLSARIGSIADNKLGGWYGYRASKAALNMMVRTLAIEERRRNDRSIVVALHPSTVDTALSRPFQSNVTPGTLFTPDRAAVQLLDGIDGLKIPDSGKHFSWDGVEIAP</sequence>
<protein>
    <submittedName>
        <fullName evidence="1">Dehydrogenases with different specificities (Related to short-chain alcohol dehydrogenases)</fullName>
    </submittedName>
</protein>
<dbReference type="GO" id="GO:0016491">
    <property type="term" value="F:oxidoreductase activity"/>
    <property type="evidence" value="ECO:0007669"/>
    <property type="project" value="TreeGrafter"/>
</dbReference>
<organism evidence="1">
    <name type="scientific">hydrothermal vent metagenome</name>
    <dbReference type="NCBI Taxonomy" id="652676"/>
    <lineage>
        <taxon>unclassified sequences</taxon>
        <taxon>metagenomes</taxon>
        <taxon>ecological metagenomes</taxon>
    </lineage>
</organism>
<dbReference type="PANTHER" id="PTHR43544">
    <property type="entry name" value="SHORT-CHAIN DEHYDROGENASE/REDUCTASE"/>
    <property type="match status" value="1"/>
</dbReference>
<dbReference type="PANTHER" id="PTHR43544:SF12">
    <property type="entry name" value="NAD(P)-BINDING ROSSMANN-FOLD SUPERFAMILY PROTEIN"/>
    <property type="match status" value="1"/>
</dbReference>
<dbReference type="EMBL" id="CZQE01000051">
    <property type="protein sequence ID" value="CUS43437.1"/>
    <property type="molecule type" value="Genomic_DNA"/>
</dbReference>
<dbReference type="Gene3D" id="3.40.50.720">
    <property type="entry name" value="NAD(P)-binding Rossmann-like Domain"/>
    <property type="match status" value="1"/>
</dbReference>
<dbReference type="SUPFAM" id="SSF51735">
    <property type="entry name" value="NAD(P)-binding Rossmann-fold domains"/>
    <property type="match status" value="1"/>
</dbReference>
<proteinExistence type="predicted"/>
<dbReference type="GO" id="GO:0005737">
    <property type="term" value="C:cytoplasm"/>
    <property type="evidence" value="ECO:0007669"/>
    <property type="project" value="TreeGrafter"/>
</dbReference>
<reference evidence="1" key="1">
    <citation type="submission" date="2015-10" db="EMBL/GenBank/DDBJ databases">
        <authorList>
            <person name="Gilbert D.G."/>
        </authorList>
    </citation>
    <scope>NUCLEOTIDE SEQUENCE</scope>
</reference>
<dbReference type="InterPro" id="IPR036291">
    <property type="entry name" value="NAD(P)-bd_dom_sf"/>
</dbReference>